<proteinExistence type="inferred from homology"/>
<feature type="binding site" evidence="5">
    <location>
        <position position="583"/>
    </location>
    <ligand>
        <name>Fe cation</name>
        <dbReference type="ChEBI" id="CHEBI:24875"/>
        <note>catalytic</note>
    </ligand>
</feature>
<dbReference type="OrthoDB" id="407010at2759"/>
<evidence type="ECO:0000256" key="3">
    <source>
        <dbReference type="ARBA" id="ARBA00023002"/>
    </source>
</evidence>
<evidence type="ECO:0000256" key="5">
    <source>
        <dbReference type="PIRSR" id="PIRSR604294-1"/>
    </source>
</evidence>
<dbReference type="PANTHER" id="PTHR10543:SF24">
    <property type="entry name" value="CAROTENOID ISOMEROOXYGENASE"/>
    <property type="match status" value="1"/>
</dbReference>
<protein>
    <recommendedName>
        <fullName evidence="8">Carotenoid oxygenase</fullName>
    </recommendedName>
</protein>
<comment type="caution">
    <text evidence="6">The sequence shown here is derived from an EMBL/GenBank/DDBJ whole genome shotgun (WGS) entry which is preliminary data.</text>
</comment>
<evidence type="ECO:0000256" key="2">
    <source>
        <dbReference type="ARBA" id="ARBA00022723"/>
    </source>
</evidence>
<evidence type="ECO:0008006" key="8">
    <source>
        <dbReference type="Google" id="ProtNLM"/>
    </source>
</evidence>
<dbReference type="PANTHER" id="PTHR10543">
    <property type="entry name" value="BETA-CAROTENE DIOXYGENASE"/>
    <property type="match status" value="1"/>
</dbReference>
<evidence type="ECO:0000256" key="4">
    <source>
        <dbReference type="ARBA" id="ARBA00023004"/>
    </source>
</evidence>
<accession>A0A5M8PRP0</accession>
<sequence>MTMAETQLPVEPPRFEMPDKMYTAISVTEEKVSSAISKDHYNDWPNDLGFDVSEEEHTPVELEISGNIPAYAAGVLYRTGPGGYKVETDKGETWAASHWFDGFSQVHRFQLLPASDSQSVTSVMYNSRHSVDAVVDNIRKTGSLKSFTFGQKRDPCESFFKKITSVFMPFTSPTEGKPDGANIGVTVSINMPGLKAPELATSPDQGSSTAGITSLMNTTDASRYQFLDPSTLEPLAITGQSELHPSLDGPLSATHAQIDPITGDIFNYNLSTGKTAVYRVFHISATTQKTTILATITDAPPAYLHSLFLTEKHVILCVWGSHYALRGLSLLHNRNILDSIAPLDPAKPCVWYVIDRTPANQGVLATYTSPPFFSFHTVNAYSEASPTSKNQTDIVADVVIYDDLSVLKRFYYDNLKSSSPGALAYMRTKGDSSRPYIARFRLPDIPSTPDERSSKRSASRDWDTSRARLCLELPTMNPAFATRKHRYIYGVTDSGLSTFFDGLAKFDTVAQEPVVWRTRGHSPGEPIFVADPAAGEGEEDWGVLLSVVLDGYAGKSYLLVLDAKTMREVGRAAMTGAVGFGFHGAWAGE</sequence>
<keyword evidence="3" id="KW-0560">Oxidoreductase</keyword>
<evidence type="ECO:0000313" key="7">
    <source>
        <dbReference type="Proteomes" id="UP000324767"/>
    </source>
</evidence>
<dbReference type="Proteomes" id="UP000324767">
    <property type="component" value="Unassembled WGS sequence"/>
</dbReference>
<dbReference type="GO" id="GO:0046872">
    <property type="term" value="F:metal ion binding"/>
    <property type="evidence" value="ECO:0007669"/>
    <property type="project" value="UniProtKB-KW"/>
</dbReference>
<feature type="binding site" evidence="5">
    <location>
        <position position="305"/>
    </location>
    <ligand>
        <name>Fe cation</name>
        <dbReference type="ChEBI" id="CHEBI:24875"/>
        <note>catalytic</note>
    </ligand>
</feature>
<dbReference type="GO" id="GO:0010436">
    <property type="term" value="F:carotenoid dioxygenase activity"/>
    <property type="evidence" value="ECO:0007669"/>
    <property type="project" value="TreeGrafter"/>
</dbReference>
<keyword evidence="2 5" id="KW-0479">Metal-binding</keyword>
<dbReference type="InterPro" id="IPR004294">
    <property type="entry name" value="Carotenoid_Oase"/>
</dbReference>
<name>A0A5M8PRP0_9LECA</name>
<comment type="cofactor">
    <cofactor evidence="5">
        <name>Fe(2+)</name>
        <dbReference type="ChEBI" id="CHEBI:29033"/>
    </cofactor>
    <text evidence="5">Binds 1 Fe(2+) ion per subunit.</text>
</comment>
<dbReference type="GO" id="GO:0016121">
    <property type="term" value="P:carotene catabolic process"/>
    <property type="evidence" value="ECO:0007669"/>
    <property type="project" value="TreeGrafter"/>
</dbReference>
<dbReference type="EMBL" id="VXIT01000006">
    <property type="protein sequence ID" value="KAA6412199.1"/>
    <property type="molecule type" value="Genomic_DNA"/>
</dbReference>
<keyword evidence="4 5" id="KW-0408">Iron</keyword>
<feature type="binding site" evidence="5">
    <location>
        <position position="255"/>
    </location>
    <ligand>
        <name>Fe cation</name>
        <dbReference type="ChEBI" id="CHEBI:24875"/>
        <note>catalytic</note>
    </ligand>
</feature>
<dbReference type="Pfam" id="PF03055">
    <property type="entry name" value="RPE65"/>
    <property type="match status" value="1"/>
</dbReference>
<evidence type="ECO:0000313" key="6">
    <source>
        <dbReference type="EMBL" id="KAA6412199.1"/>
    </source>
</evidence>
<comment type="similarity">
    <text evidence="1">Belongs to the carotenoid oxygenase family.</text>
</comment>
<dbReference type="AlphaFoldDB" id="A0A5M8PRP0"/>
<evidence type="ECO:0000256" key="1">
    <source>
        <dbReference type="ARBA" id="ARBA00006787"/>
    </source>
</evidence>
<feature type="binding site" evidence="5">
    <location>
        <position position="376"/>
    </location>
    <ligand>
        <name>Fe cation</name>
        <dbReference type="ChEBI" id="CHEBI:24875"/>
        <note>catalytic</note>
    </ligand>
</feature>
<organism evidence="6 7">
    <name type="scientific">Lasallia pustulata</name>
    <dbReference type="NCBI Taxonomy" id="136370"/>
    <lineage>
        <taxon>Eukaryota</taxon>
        <taxon>Fungi</taxon>
        <taxon>Dikarya</taxon>
        <taxon>Ascomycota</taxon>
        <taxon>Pezizomycotina</taxon>
        <taxon>Lecanoromycetes</taxon>
        <taxon>OSLEUM clade</taxon>
        <taxon>Umbilicariomycetidae</taxon>
        <taxon>Umbilicariales</taxon>
        <taxon>Umbilicariaceae</taxon>
        <taxon>Lasallia</taxon>
    </lineage>
</organism>
<reference evidence="6 7" key="1">
    <citation type="submission" date="2019-09" db="EMBL/GenBank/DDBJ databases">
        <title>The hologenome of the rock-dwelling lichen Lasallia pustulata.</title>
        <authorList>
            <person name="Greshake Tzovaras B."/>
            <person name="Segers F."/>
            <person name="Bicker A."/>
            <person name="Dal Grande F."/>
            <person name="Otte J."/>
            <person name="Hankeln T."/>
            <person name="Schmitt I."/>
            <person name="Ebersberger I."/>
        </authorList>
    </citation>
    <scope>NUCLEOTIDE SEQUENCE [LARGE SCALE GENOMIC DNA]</scope>
    <source>
        <strain evidence="6">A1-1</strain>
    </source>
</reference>
<gene>
    <name evidence="6" type="ORF">FRX48_04351</name>
</gene>